<organism evidence="3 4">
    <name type="scientific">Brevibacterium yomogidense</name>
    <dbReference type="NCBI Taxonomy" id="946573"/>
    <lineage>
        <taxon>Bacteria</taxon>
        <taxon>Bacillati</taxon>
        <taxon>Actinomycetota</taxon>
        <taxon>Actinomycetes</taxon>
        <taxon>Micrococcales</taxon>
        <taxon>Brevibacteriaceae</taxon>
        <taxon>Brevibacterium</taxon>
    </lineage>
</organism>
<feature type="region of interest" description="Disordered" evidence="1">
    <location>
        <begin position="861"/>
        <end position="908"/>
    </location>
</feature>
<dbReference type="Gene3D" id="1.20.1640.10">
    <property type="entry name" value="Multidrug efflux transporter AcrB transmembrane domain"/>
    <property type="match status" value="3"/>
</dbReference>
<protein>
    <submittedName>
        <fullName evidence="3">RND multidrug efflux transporter Acriflavin resistance protein</fullName>
    </submittedName>
</protein>
<feature type="transmembrane region" description="Helical" evidence="2">
    <location>
        <begin position="1097"/>
        <end position="1119"/>
    </location>
</feature>
<dbReference type="Gene3D" id="3.30.70.1320">
    <property type="entry name" value="Multidrug efflux transporter AcrB pore domain like"/>
    <property type="match status" value="1"/>
</dbReference>
<feature type="compositionally biased region" description="Polar residues" evidence="1">
    <location>
        <begin position="1248"/>
        <end position="1266"/>
    </location>
</feature>
<evidence type="ECO:0000256" key="1">
    <source>
        <dbReference type="SAM" id="MobiDB-lite"/>
    </source>
</evidence>
<dbReference type="Proteomes" id="UP000196581">
    <property type="component" value="Unassembled WGS sequence"/>
</dbReference>
<feature type="region of interest" description="Disordered" evidence="1">
    <location>
        <begin position="563"/>
        <end position="587"/>
    </location>
</feature>
<dbReference type="Pfam" id="PF00873">
    <property type="entry name" value="ACR_tran"/>
    <property type="match status" value="3"/>
</dbReference>
<feature type="transmembrane region" description="Helical" evidence="2">
    <location>
        <begin position="1125"/>
        <end position="1147"/>
    </location>
</feature>
<dbReference type="GO" id="GO:0005886">
    <property type="term" value="C:plasma membrane"/>
    <property type="evidence" value="ECO:0007669"/>
    <property type="project" value="TreeGrafter"/>
</dbReference>
<dbReference type="SUPFAM" id="SSF82866">
    <property type="entry name" value="Multidrug efflux transporter AcrB transmembrane domain"/>
    <property type="match status" value="2"/>
</dbReference>
<feature type="region of interest" description="Disordered" evidence="1">
    <location>
        <begin position="1"/>
        <end position="33"/>
    </location>
</feature>
<feature type="compositionally biased region" description="Basic residues" evidence="1">
    <location>
        <begin position="1235"/>
        <end position="1244"/>
    </location>
</feature>
<proteinExistence type="predicted"/>
<feature type="region of interest" description="Disordered" evidence="1">
    <location>
        <begin position="1235"/>
        <end position="1279"/>
    </location>
</feature>
<keyword evidence="2" id="KW-0472">Membrane</keyword>
<feature type="transmembrane region" description="Helical" evidence="2">
    <location>
        <begin position="370"/>
        <end position="389"/>
    </location>
</feature>
<reference evidence="4" key="1">
    <citation type="submission" date="2017-02" db="EMBL/GenBank/DDBJ databases">
        <authorList>
            <person name="Dridi B."/>
        </authorList>
    </citation>
    <scope>NUCLEOTIDE SEQUENCE [LARGE SCALE GENOMIC DNA]</scope>
    <source>
        <strain evidence="4">B Co 03.10</strain>
    </source>
</reference>
<dbReference type="InterPro" id="IPR027463">
    <property type="entry name" value="AcrB_DN_DC_subdom"/>
</dbReference>
<evidence type="ECO:0000313" key="3">
    <source>
        <dbReference type="EMBL" id="SLM89258.1"/>
    </source>
</evidence>
<feature type="transmembrane region" description="Helical" evidence="2">
    <location>
        <begin position="396"/>
        <end position="416"/>
    </location>
</feature>
<name>A0A1X6WV10_9MICO</name>
<dbReference type="EMBL" id="FWFF01000001">
    <property type="protein sequence ID" value="SLM89258.1"/>
    <property type="molecule type" value="Genomic_DNA"/>
</dbReference>
<feature type="compositionally biased region" description="Basic and acidic residues" evidence="1">
    <location>
        <begin position="877"/>
        <end position="887"/>
    </location>
</feature>
<dbReference type="SUPFAM" id="SSF82714">
    <property type="entry name" value="Multidrug efflux transporter AcrB TolC docking domain, DN and DC subdomains"/>
    <property type="match status" value="2"/>
</dbReference>
<feature type="transmembrane region" description="Helical" evidence="2">
    <location>
        <begin position="467"/>
        <end position="491"/>
    </location>
</feature>
<feature type="compositionally biased region" description="Basic and acidic residues" evidence="1">
    <location>
        <begin position="897"/>
        <end position="908"/>
    </location>
</feature>
<feature type="transmembrane region" description="Helical" evidence="2">
    <location>
        <begin position="52"/>
        <end position="72"/>
    </location>
</feature>
<dbReference type="Gene3D" id="3.30.70.1430">
    <property type="entry name" value="Multidrug efflux transporter AcrB pore domain"/>
    <property type="match status" value="2"/>
</dbReference>
<dbReference type="PRINTS" id="PR00702">
    <property type="entry name" value="ACRIFLAVINRP"/>
</dbReference>
<sequence>MRGTREQHQAGTVDLGADQGRSARSLDHDETTNTTWRTPVSALTRMSLKNRLIIGLTTIAVAVFGVVATSMLNQEMMPSMTTPSAMVQATVPGASPEVVEETVTDPLESALSSVADVDAVTTETTSGAATATVTWPFEADADEVQDGVASAVESVRADLPETAEVQVLPTSIDEIPVVQTAVTSANGDEDLAAHVESLLVPDLEGVDGVSDVEVAGQSEREVHIELMPGEAEEAGVDATTLTSELEAAGTVVPGGETTDGPNSLAVEVGTPKSDLEAVEDTPIRTVDGTVMLGDIADVTLERAEQTTLSRANGGDAVTLSVTKEQDANVVAVSHGVADVLDAKQDELGEGVEFSTVFDQAPYIEQSIHDLSVEGGLGLLFAVLVILVFLGSFRSTVVAAVSIPMSLLIAMIGLQWGGYTLNILTLGALTIAVGRVVDDSIVVIENIRRRQGDRELGIEDIVASVKQVAGAITASTLTTVAVFLPIAFVSGITGELFRPFSVTVSLALLASLLVALTIVPTLSYWFLRHRPKPLKPAKQAALDERWEVWHAKQEAAAEKRRARAQARIDTKNAKRVQKGRTPLPDAVAHGSVLPAHEGEASDPVDRLQRAFLPAIQASLRHPGRTIAGAVVVLLFTGVVATGLKTDFLGDQGENSLYVTQTLPTGSSLETSDEAAAQVEEVLGSDPDVTDYVANISAAGGGAANSLTVTLDEEADPAVVAERLQGGIDGLEDVGDVSVDSAGSVGMSQDVEVTVAGTDDGQRADAAAQLAEQAEQLDGVAAVSTDETSTQPMLRVDVDREAAADQGFSQAEVGAAVAAALEGTPAGTVNLEGEERDILIAPTHADAAPGEIEDIELPVTEVQTQNAQEDAQDALTEEQEARADEATREAEEDAAEQLESAREARDDAGTQVEDLREQLDELRNPSAPQGPPDPQEQIDAQVEELEDALDQAQSGYDDAAQQVDDMIVAQEDAEADRAEEERLADEQEAIPDLTGDAITLGSIAEVVEEETQSTIVRADGERETTVAVTPEEGALGTVSAEVSQLVADTDTPGGVTVGLAGAGAEQDESFAQMSTAMLIAVGLVLLIMVATFRSFVQPLILLVSVPLAGTGAVILLAATGIPLGLPALIGLLMLIGIVVTNAIVLIDLVNKLRDQGLDLDDAVVHGTRLRLRPILMTAAATIFALLPMAFGITGGGVFISQPLAIVVIGGLTSSTLLTLVLVPVLYMLAERQKLRRSARKQAKRSARGTAESNGQDPNGPESAQTEPQQAVRPGSRSDGTD</sequence>
<dbReference type="SUPFAM" id="SSF82693">
    <property type="entry name" value="Multidrug efflux transporter AcrB pore domain, PN1, PN2, PC1 and PC2 subdomains"/>
    <property type="match status" value="2"/>
</dbReference>
<evidence type="ECO:0000313" key="4">
    <source>
        <dbReference type="Proteomes" id="UP000196581"/>
    </source>
</evidence>
<feature type="transmembrane region" description="Helical" evidence="2">
    <location>
        <begin position="1071"/>
        <end position="1090"/>
    </location>
</feature>
<dbReference type="GO" id="GO:0042910">
    <property type="term" value="F:xenobiotic transmembrane transporter activity"/>
    <property type="evidence" value="ECO:0007669"/>
    <property type="project" value="TreeGrafter"/>
</dbReference>
<feature type="transmembrane region" description="Helical" evidence="2">
    <location>
        <begin position="503"/>
        <end position="526"/>
    </location>
</feature>
<dbReference type="AlphaFoldDB" id="A0A1X6WV10"/>
<dbReference type="PANTHER" id="PTHR32063">
    <property type="match status" value="1"/>
</dbReference>
<feature type="transmembrane region" description="Helical" evidence="2">
    <location>
        <begin position="1203"/>
        <end position="1227"/>
    </location>
</feature>
<keyword evidence="2" id="KW-0812">Transmembrane</keyword>
<dbReference type="Gene3D" id="3.30.70.1440">
    <property type="entry name" value="Multidrug efflux transporter AcrB pore domain"/>
    <property type="match status" value="1"/>
</dbReference>
<gene>
    <name evidence="3" type="ORF">FM105_01325</name>
</gene>
<dbReference type="InterPro" id="IPR001036">
    <property type="entry name" value="Acrflvin-R"/>
</dbReference>
<feature type="transmembrane region" description="Helical" evidence="2">
    <location>
        <begin position="1172"/>
        <end position="1197"/>
    </location>
</feature>
<evidence type="ECO:0000256" key="2">
    <source>
        <dbReference type="SAM" id="Phobius"/>
    </source>
</evidence>
<dbReference type="Gene3D" id="3.30.2090.10">
    <property type="entry name" value="Multidrug efflux transporter AcrB TolC docking domain, DN and DC subdomains"/>
    <property type="match status" value="2"/>
</dbReference>
<accession>A0A1X6WV10</accession>
<keyword evidence="4" id="KW-1185">Reference proteome</keyword>
<keyword evidence="2" id="KW-1133">Transmembrane helix</keyword>
<dbReference type="PANTHER" id="PTHR32063:SF0">
    <property type="entry name" value="SWARMING MOTILITY PROTEIN SWRC"/>
    <property type="match status" value="1"/>
</dbReference>